<gene>
    <name evidence="1" type="ORF">B0H65DRAFT_11230</name>
</gene>
<sequence>MRRASTCCTASLEACSQLSKMLGCFCPQNNHYTYPTFTRTTTAIYGTCFDIISVYFELKSMNHLPLHVVMIVNSQSSAHYLSRDHFPAFRLGVLAFIQPALLTLDCLDLPMPLVEEKRISPWWAQLPRADTVVKRPSTAGLAVQYSSAGPASQHPSDALIWNNTTATYLESHFYAACKSFILAIIEKFESITMQQDPFA</sequence>
<organism evidence="1 2">
    <name type="scientific">Neurospora tetraspora</name>
    <dbReference type="NCBI Taxonomy" id="94610"/>
    <lineage>
        <taxon>Eukaryota</taxon>
        <taxon>Fungi</taxon>
        <taxon>Dikarya</taxon>
        <taxon>Ascomycota</taxon>
        <taxon>Pezizomycotina</taxon>
        <taxon>Sordariomycetes</taxon>
        <taxon>Sordariomycetidae</taxon>
        <taxon>Sordariales</taxon>
        <taxon>Sordariaceae</taxon>
        <taxon>Neurospora</taxon>
    </lineage>
</organism>
<dbReference type="RefSeq" id="XP_062685774.1">
    <property type="nucleotide sequence ID" value="XM_062820593.1"/>
</dbReference>
<dbReference type="Proteomes" id="UP001278500">
    <property type="component" value="Unassembled WGS sequence"/>
</dbReference>
<reference evidence="1" key="1">
    <citation type="journal article" date="2023" name="Mol. Phylogenet. Evol.">
        <title>Genome-scale phylogeny and comparative genomics of the fungal order Sordariales.</title>
        <authorList>
            <person name="Hensen N."/>
            <person name="Bonometti L."/>
            <person name="Westerberg I."/>
            <person name="Brannstrom I.O."/>
            <person name="Guillou S."/>
            <person name="Cros-Aarteil S."/>
            <person name="Calhoun S."/>
            <person name="Haridas S."/>
            <person name="Kuo A."/>
            <person name="Mondo S."/>
            <person name="Pangilinan J."/>
            <person name="Riley R."/>
            <person name="LaButti K."/>
            <person name="Andreopoulos B."/>
            <person name="Lipzen A."/>
            <person name="Chen C."/>
            <person name="Yan M."/>
            <person name="Daum C."/>
            <person name="Ng V."/>
            <person name="Clum A."/>
            <person name="Steindorff A."/>
            <person name="Ohm R.A."/>
            <person name="Martin F."/>
            <person name="Silar P."/>
            <person name="Natvig D.O."/>
            <person name="Lalanne C."/>
            <person name="Gautier V."/>
            <person name="Ament-Velasquez S.L."/>
            <person name="Kruys A."/>
            <person name="Hutchinson M.I."/>
            <person name="Powell A.J."/>
            <person name="Barry K."/>
            <person name="Miller A.N."/>
            <person name="Grigoriev I.V."/>
            <person name="Debuchy R."/>
            <person name="Gladieux P."/>
            <person name="Hiltunen Thoren M."/>
            <person name="Johannesson H."/>
        </authorList>
    </citation>
    <scope>NUCLEOTIDE SEQUENCE</scope>
    <source>
        <strain evidence="1">CBS 560.94</strain>
    </source>
</reference>
<protein>
    <submittedName>
        <fullName evidence="1">Uncharacterized protein</fullName>
    </submittedName>
</protein>
<comment type="caution">
    <text evidence="1">The sequence shown here is derived from an EMBL/GenBank/DDBJ whole genome shotgun (WGS) entry which is preliminary data.</text>
</comment>
<keyword evidence="2" id="KW-1185">Reference proteome</keyword>
<evidence type="ECO:0000313" key="1">
    <source>
        <dbReference type="EMBL" id="KAK3354396.1"/>
    </source>
</evidence>
<dbReference type="AlphaFoldDB" id="A0AAE0MW35"/>
<accession>A0AAE0MW35</accession>
<proteinExistence type="predicted"/>
<dbReference type="EMBL" id="JAUEPP010000001">
    <property type="protein sequence ID" value="KAK3354396.1"/>
    <property type="molecule type" value="Genomic_DNA"/>
</dbReference>
<dbReference type="GeneID" id="87857747"/>
<reference evidence="1" key="2">
    <citation type="submission" date="2023-06" db="EMBL/GenBank/DDBJ databases">
        <authorList>
            <consortium name="Lawrence Berkeley National Laboratory"/>
            <person name="Haridas S."/>
            <person name="Hensen N."/>
            <person name="Bonometti L."/>
            <person name="Westerberg I."/>
            <person name="Brannstrom I.O."/>
            <person name="Guillou S."/>
            <person name="Cros-Aarteil S."/>
            <person name="Calhoun S."/>
            <person name="Kuo A."/>
            <person name="Mondo S."/>
            <person name="Pangilinan J."/>
            <person name="Riley R."/>
            <person name="Labutti K."/>
            <person name="Andreopoulos B."/>
            <person name="Lipzen A."/>
            <person name="Chen C."/>
            <person name="Yanf M."/>
            <person name="Daum C."/>
            <person name="Ng V."/>
            <person name="Clum A."/>
            <person name="Steindorff A."/>
            <person name="Ohm R."/>
            <person name="Martin F."/>
            <person name="Silar P."/>
            <person name="Natvig D."/>
            <person name="Lalanne C."/>
            <person name="Gautier V."/>
            <person name="Ament-Velasquez S.L."/>
            <person name="Kruys A."/>
            <person name="Hutchinson M.I."/>
            <person name="Powell A.J."/>
            <person name="Barry K."/>
            <person name="Miller A.N."/>
            <person name="Grigoriev I.V."/>
            <person name="Debuchy R."/>
            <person name="Gladieux P."/>
            <person name="Thoren M.H."/>
            <person name="Johannesson H."/>
        </authorList>
    </citation>
    <scope>NUCLEOTIDE SEQUENCE</scope>
    <source>
        <strain evidence="1">CBS 560.94</strain>
    </source>
</reference>
<evidence type="ECO:0000313" key="2">
    <source>
        <dbReference type="Proteomes" id="UP001278500"/>
    </source>
</evidence>
<name>A0AAE0MW35_9PEZI</name>